<dbReference type="Proteomes" id="UP001196661">
    <property type="component" value="Unassembled WGS sequence"/>
</dbReference>
<gene>
    <name evidence="1" type="ORF">IXB28_05730</name>
</gene>
<comment type="caution">
    <text evidence="1">The sequence shown here is derived from an EMBL/GenBank/DDBJ whole genome shotgun (WGS) entry which is preliminary data.</text>
</comment>
<evidence type="ECO:0000313" key="2">
    <source>
        <dbReference type="Proteomes" id="UP001196661"/>
    </source>
</evidence>
<sequence>MFKLISILPVAKQQQLRTYLQKNRALLKLDTSSYGVGRQRYWLEHEPILGSGGRHYQRATQNEQFWHFCQIIYQRASSIAMPNSTAAKPDLGLVAYGKVGIRSHRDDPYAACPAVSINLSTTPTQWGYTPSYSDYDKRHAKRAKEGIYHLPPGAIVMFNSQNPHRVINPDPERWSINLWQIAPACRPYFERYLAKNSLAHNNAVSFFPQVGEKYHGQQRAKGLTSWDSELGLSRTHPRYS</sequence>
<name>A0ABS5Y1N3_9CYAN</name>
<protein>
    <recommendedName>
        <fullName evidence="3">Fe2OG dioxygenase domain-containing protein</fullName>
    </recommendedName>
</protein>
<organism evidence="1 2">
    <name type="scientific">Leptothoe kymatousa TAU-MAC 1615</name>
    <dbReference type="NCBI Taxonomy" id="2364775"/>
    <lineage>
        <taxon>Bacteria</taxon>
        <taxon>Bacillati</taxon>
        <taxon>Cyanobacteriota</taxon>
        <taxon>Cyanophyceae</taxon>
        <taxon>Nodosilineales</taxon>
        <taxon>Cymatolegaceae</taxon>
        <taxon>Leptothoe</taxon>
        <taxon>Leptothoe kymatousa</taxon>
    </lineage>
</organism>
<reference evidence="1 2" key="1">
    <citation type="journal article" date="2021" name="Mar. Drugs">
        <title>Genome Reduction and Secondary Metabolism of the Marine Sponge-Associated Cyanobacterium Leptothoe.</title>
        <authorList>
            <person name="Konstantinou D."/>
            <person name="Popin R.V."/>
            <person name="Fewer D.P."/>
            <person name="Sivonen K."/>
            <person name="Gkelis S."/>
        </authorList>
    </citation>
    <scope>NUCLEOTIDE SEQUENCE [LARGE SCALE GENOMIC DNA]</scope>
    <source>
        <strain evidence="1 2">TAU-MAC 1615</strain>
    </source>
</reference>
<proteinExistence type="predicted"/>
<dbReference type="EMBL" id="JADOER010000004">
    <property type="protein sequence ID" value="MBT9311697.1"/>
    <property type="molecule type" value="Genomic_DNA"/>
</dbReference>
<accession>A0ABS5Y1N3</accession>
<dbReference type="RefSeq" id="WP_215617568.1">
    <property type="nucleotide sequence ID" value="NZ_JADOER010000004.1"/>
</dbReference>
<keyword evidence="2" id="KW-1185">Reference proteome</keyword>
<evidence type="ECO:0008006" key="3">
    <source>
        <dbReference type="Google" id="ProtNLM"/>
    </source>
</evidence>
<evidence type="ECO:0000313" key="1">
    <source>
        <dbReference type="EMBL" id="MBT9311697.1"/>
    </source>
</evidence>